<dbReference type="SUPFAM" id="SSF117281">
    <property type="entry name" value="Kelch motif"/>
    <property type="match status" value="1"/>
</dbReference>
<dbReference type="EMBL" id="JAEQNB010000001">
    <property type="protein sequence ID" value="MBL0386238.1"/>
    <property type="molecule type" value="Genomic_DNA"/>
</dbReference>
<comment type="caution">
    <text evidence="3">The sequence shown here is derived from an EMBL/GenBank/DDBJ whole genome shotgun (WGS) entry which is preliminary data.</text>
</comment>
<name>A0ABS1J7I5_9BACL</name>
<gene>
    <name evidence="3" type="ORF">JJB07_06175</name>
</gene>
<dbReference type="InterPro" id="IPR015915">
    <property type="entry name" value="Kelch-typ_b-propeller"/>
</dbReference>
<dbReference type="RefSeq" id="WP_201632269.1">
    <property type="nucleotide sequence ID" value="NZ_JAEQNB010000001.1"/>
</dbReference>
<dbReference type="PANTHER" id="PTHR46344">
    <property type="entry name" value="OS02G0202900 PROTEIN"/>
    <property type="match status" value="1"/>
</dbReference>
<proteinExistence type="predicted"/>
<evidence type="ECO:0000313" key="3">
    <source>
        <dbReference type="EMBL" id="MBL0386238.1"/>
    </source>
</evidence>
<dbReference type="Pfam" id="PF24681">
    <property type="entry name" value="Kelch_KLHDC2_KLHL20_DRC7"/>
    <property type="match status" value="1"/>
</dbReference>
<keyword evidence="1" id="KW-0880">Kelch repeat</keyword>
<dbReference type="PANTHER" id="PTHR46344:SF27">
    <property type="entry name" value="KELCH REPEAT SUPERFAMILY PROTEIN"/>
    <property type="match status" value="1"/>
</dbReference>
<dbReference type="SMART" id="SM00612">
    <property type="entry name" value="Kelch"/>
    <property type="match status" value="3"/>
</dbReference>
<reference evidence="3 4" key="1">
    <citation type="submission" date="2021-01" db="EMBL/GenBank/DDBJ databases">
        <title>Tumebacillus sp. strain ITR2 16S ribosomal RNA gene Genome sequencing and assembly.</title>
        <authorList>
            <person name="Kang M."/>
        </authorList>
    </citation>
    <scope>NUCLEOTIDE SEQUENCE [LARGE SCALE GENOMIC DNA]</scope>
    <source>
        <strain evidence="3 4">ITR2</strain>
    </source>
</reference>
<dbReference type="Proteomes" id="UP000602284">
    <property type="component" value="Unassembled WGS sequence"/>
</dbReference>
<dbReference type="Gene3D" id="2.120.10.80">
    <property type="entry name" value="Kelch-type beta propeller"/>
    <property type="match status" value="1"/>
</dbReference>
<evidence type="ECO:0008006" key="5">
    <source>
        <dbReference type="Google" id="ProtNLM"/>
    </source>
</evidence>
<dbReference type="InterPro" id="IPR006652">
    <property type="entry name" value="Kelch_1"/>
</dbReference>
<accession>A0ABS1J7I5</accession>
<protein>
    <recommendedName>
        <fullName evidence="5">Galactose oxidase</fullName>
    </recommendedName>
</protein>
<evidence type="ECO:0000256" key="1">
    <source>
        <dbReference type="ARBA" id="ARBA00022441"/>
    </source>
</evidence>
<evidence type="ECO:0000313" key="4">
    <source>
        <dbReference type="Proteomes" id="UP000602284"/>
    </source>
</evidence>
<keyword evidence="4" id="KW-1185">Reference proteome</keyword>
<keyword evidence="2" id="KW-0677">Repeat</keyword>
<organism evidence="3 4">
    <name type="scientific">Tumebacillus amylolyticus</name>
    <dbReference type="NCBI Taxonomy" id="2801339"/>
    <lineage>
        <taxon>Bacteria</taxon>
        <taxon>Bacillati</taxon>
        <taxon>Bacillota</taxon>
        <taxon>Bacilli</taxon>
        <taxon>Bacillales</taxon>
        <taxon>Alicyclobacillaceae</taxon>
        <taxon>Tumebacillus</taxon>
    </lineage>
</organism>
<sequence length="372" mass="40737">MMQFTNGQQQRIAYDSYIQLQTNGRPTTFPYSAYNVQLGIVNNVLYVSGGNTGNASTVSMHYGLDLATNMWTSKATIPISVFSGATCTFNNKIYVFGGCNYGANAGNTQIYDPVTNTWSSGANMSISRFGAWAQVINGLIYVLGGIVNYSSPSYVNVLECYDPVLNTWSTKATPPTMTYGWKTAWVYQNKLYAVTNGVLSVYDPATNAWSTRSSGLGGPWAFMLDDVVYLFGETSISNGAVSFYYPDLDTTAPPKNFTARNNYKTTRYNQAVTMIQNPLNPNEIFSLGGCTNGNSPTNALDIFIRKVLYDQINDSAVCLRVRSDSNPITVRNVDGRPSIDIGPGQQDGPFTKPKVYVENWASSNIQISVSTN</sequence>
<evidence type="ECO:0000256" key="2">
    <source>
        <dbReference type="ARBA" id="ARBA00022737"/>
    </source>
</evidence>